<dbReference type="EMBL" id="FMXA01000007">
    <property type="protein sequence ID" value="SDA45476.1"/>
    <property type="molecule type" value="Genomic_DNA"/>
</dbReference>
<dbReference type="Proteomes" id="UP000199689">
    <property type="component" value="Unassembled WGS sequence"/>
</dbReference>
<organism evidence="1 2">
    <name type="scientific">Allisonella histaminiformans</name>
    <dbReference type="NCBI Taxonomy" id="209880"/>
    <lineage>
        <taxon>Bacteria</taxon>
        <taxon>Bacillati</taxon>
        <taxon>Bacillota</taxon>
        <taxon>Negativicutes</taxon>
        <taxon>Veillonellales</taxon>
        <taxon>Veillonellaceae</taxon>
        <taxon>Allisonella</taxon>
    </lineage>
</organism>
<protein>
    <submittedName>
        <fullName evidence="1">Uncharacterized protein</fullName>
    </submittedName>
</protein>
<keyword evidence="2" id="KW-1185">Reference proteome</keyword>
<evidence type="ECO:0000313" key="2">
    <source>
        <dbReference type="Proteomes" id="UP000199689"/>
    </source>
</evidence>
<evidence type="ECO:0000313" key="1">
    <source>
        <dbReference type="EMBL" id="SDA45476.1"/>
    </source>
</evidence>
<name>A0A1G5VJ81_9FIRM</name>
<sequence length="137" mass="16242">MKGQQMTRRNFCWFTDSGMFNDGFRNRFEAEWNGKRELAELGSGNNYFYTGEVSPWRPDVSGFAEELLNLVQQQADWEAPSDEAVDWLDDVAEDDFDELGQMMQRTFNRWIRKHPEYKLDFFEVENVRGVELHEANL</sequence>
<gene>
    <name evidence="1" type="ORF">SAMN02910343_00650</name>
</gene>
<dbReference type="AlphaFoldDB" id="A0A1G5VJ81"/>
<reference evidence="1 2" key="1">
    <citation type="submission" date="2016-10" db="EMBL/GenBank/DDBJ databases">
        <authorList>
            <person name="de Groot N.N."/>
        </authorList>
    </citation>
    <scope>NUCLEOTIDE SEQUENCE [LARGE SCALE GENOMIC DNA]</scope>
    <source>
        <strain evidence="1 2">DSM 15230</strain>
    </source>
</reference>
<dbReference type="STRING" id="209880.SAMN02910343_00650"/>
<proteinExistence type="predicted"/>
<accession>A0A1G5VJ81</accession>